<keyword evidence="2" id="KW-1185">Reference proteome</keyword>
<evidence type="ECO:0000313" key="1">
    <source>
        <dbReference type="EMBL" id="KAK7473634.1"/>
    </source>
</evidence>
<evidence type="ECO:0000313" key="2">
    <source>
        <dbReference type="Proteomes" id="UP001519460"/>
    </source>
</evidence>
<organism evidence="1 2">
    <name type="scientific">Batillaria attramentaria</name>
    <dbReference type="NCBI Taxonomy" id="370345"/>
    <lineage>
        <taxon>Eukaryota</taxon>
        <taxon>Metazoa</taxon>
        <taxon>Spiralia</taxon>
        <taxon>Lophotrochozoa</taxon>
        <taxon>Mollusca</taxon>
        <taxon>Gastropoda</taxon>
        <taxon>Caenogastropoda</taxon>
        <taxon>Sorbeoconcha</taxon>
        <taxon>Cerithioidea</taxon>
        <taxon>Batillariidae</taxon>
        <taxon>Batillaria</taxon>
    </lineage>
</organism>
<dbReference type="AlphaFoldDB" id="A0ABD0JF25"/>
<dbReference type="Proteomes" id="UP001519460">
    <property type="component" value="Unassembled WGS sequence"/>
</dbReference>
<dbReference type="EMBL" id="JACVVK020000462">
    <property type="protein sequence ID" value="KAK7473634.1"/>
    <property type="molecule type" value="Genomic_DNA"/>
</dbReference>
<gene>
    <name evidence="1" type="ORF">BaRGS_00035112</name>
</gene>
<name>A0ABD0JF25_9CAEN</name>
<sequence length="121" mass="13841">MNMKIQSKEGLTALICFPVLRTSYSVRHFALQCRSPNTFVSLAMKTHCIITSAAAWRSSSHFHTLLHQVFCDLVVLQSHLVFTQSSDNVPPPYEKSTVHKNQKRYFIPVFVNALCLTERLM</sequence>
<proteinExistence type="predicted"/>
<comment type="caution">
    <text evidence="1">The sequence shown here is derived from an EMBL/GenBank/DDBJ whole genome shotgun (WGS) entry which is preliminary data.</text>
</comment>
<reference evidence="1 2" key="1">
    <citation type="journal article" date="2023" name="Sci. Data">
        <title>Genome assembly of the Korean intertidal mud-creeper Batillaria attramentaria.</title>
        <authorList>
            <person name="Patra A.K."/>
            <person name="Ho P.T."/>
            <person name="Jun S."/>
            <person name="Lee S.J."/>
            <person name="Kim Y."/>
            <person name="Won Y.J."/>
        </authorList>
    </citation>
    <scope>NUCLEOTIDE SEQUENCE [LARGE SCALE GENOMIC DNA]</scope>
    <source>
        <strain evidence="1">Wonlab-2016</strain>
    </source>
</reference>
<protein>
    <submittedName>
        <fullName evidence="1">Uncharacterized protein</fullName>
    </submittedName>
</protein>
<accession>A0ABD0JF25</accession>